<dbReference type="GO" id="GO:0006096">
    <property type="term" value="P:glycolytic process"/>
    <property type="evidence" value="ECO:0007669"/>
    <property type="project" value="UniProtKB-UniPathway"/>
</dbReference>
<protein>
    <recommendedName>
        <fullName evidence="8">Probable fructose-bisphosphate aldolase class 1</fullName>
        <ecNumber evidence="4">4.1.2.13</ecNumber>
    </recommendedName>
    <alternativeName>
        <fullName evidence="7">Fructose-bisphosphate aldolase class I</fullName>
    </alternativeName>
</protein>
<organism evidence="9 10">
    <name type="scientific">Albibacterium bauzanense</name>
    <dbReference type="NCBI Taxonomy" id="653929"/>
    <lineage>
        <taxon>Bacteria</taxon>
        <taxon>Pseudomonadati</taxon>
        <taxon>Bacteroidota</taxon>
        <taxon>Sphingobacteriia</taxon>
        <taxon>Sphingobacteriales</taxon>
        <taxon>Sphingobacteriaceae</taxon>
        <taxon>Albibacterium</taxon>
    </lineage>
</organism>
<dbReference type="EC" id="4.1.2.13" evidence="4"/>
<evidence type="ECO:0000313" key="10">
    <source>
        <dbReference type="Proteomes" id="UP000294616"/>
    </source>
</evidence>
<dbReference type="OrthoDB" id="9813469at2"/>
<dbReference type="FunFam" id="3.20.20.70:FF:000140">
    <property type="entry name" value="Fructose-bisphosphate aldolase"/>
    <property type="match status" value="1"/>
</dbReference>
<dbReference type="RefSeq" id="WP_132225229.1">
    <property type="nucleotide sequence ID" value="NZ_SMGO01000003.1"/>
</dbReference>
<dbReference type="NCBIfam" id="NF033379">
    <property type="entry name" value="FrucBisAld_I"/>
    <property type="match status" value="1"/>
</dbReference>
<dbReference type="EMBL" id="SMGO01000003">
    <property type="protein sequence ID" value="TCK80676.1"/>
    <property type="molecule type" value="Genomic_DNA"/>
</dbReference>
<sequence>MKSKELTEIALALVAKDGGILAMDESIASCNKLFAKLNIPQTEEYRRAYRQLLITTPGLARFINGAILSDETIHQQTEDHIPFTEILSKAEILVGIKVDLGTIDLPGFPGEKITEGLDGLGERMANYYNMGARFAKWRAVITIGENIPSWGCIEANVHLLARYAAICQEYGIVPMVEPEVLMEGDHSIEKCREVTAKTLYALFNELYKQRVDLRGLILKPNMIVPGVDSPVQKDIETVADFTVNCLLESVPAAVPGITFLSGGQSGKLASQHLNAMHSNFGPLLPWKLSFSYGRALQYPAIEIWGGKKENTEAAQQALLHRASNNSAANRGDYSESLE</sequence>
<dbReference type="SUPFAM" id="SSF51569">
    <property type="entry name" value="Aldolase"/>
    <property type="match status" value="1"/>
</dbReference>
<dbReference type="GO" id="GO:0004332">
    <property type="term" value="F:fructose-bisphosphate aldolase activity"/>
    <property type="evidence" value="ECO:0007669"/>
    <property type="project" value="UniProtKB-EC"/>
</dbReference>
<comment type="pathway">
    <text evidence="2">Carbohydrate degradation; glycolysis; D-glyceraldehyde 3-phosphate and glycerone phosphate from D-glucose: step 4/4.</text>
</comment>
<dbReference type="Proteomes" id="UP000294616">
    <property type="component" value="Unassembled WGS sequence"/>
</dbReference>
<name>A0A4R1LNQ1_9SPHI</name>
<evidence type="ECO:0000256" key="7">
    <source>
        <dbReference type="ARBA" id="ARBA00029799"/>
    </source>
</evidence>
<evidence type="ECO:0000256" key="3">
    <source>
        <dbReference type="ARBA" id="ARBA00010387"/>
    </source>
</evidence>
<evidence type="ECO:0000256" key="5">
    <source>
        <dbReference type="ARBA" id="ARBA00023152"/>
    </source>
</evidence>
<dbReference type="Pfam" id="PF00274">
    <property type="entry name" value="Glycolytic"/>
    <property type="match status" value="1"/>
</dbReference>
<evidence type="ECO:0000313" key="9">
    <source>
        <dbReference type="EMBL" id="TCK80676.1"/>
    </source>
</evidence>
<keyword evidence="5" id="KW-0324">Glycolysis</keyword>
<evidence type="ECO:0000256" key="2">
    <source>
        <dbReference type="ARBA" id="ARBA00004714"/>
    </source>
</evidence>
<evidence type="ECO:0000256" key="6">
    <source>
        <dbReference type="ARBA" id="ARBA00023239"/>
    </source>
</evidence>
<comment type="caution">
    <text evidence="9">The sequence shown here is derived from an EMBL/GenBank/DDBJ whole genome shotgun (WGS) entry which is preliminary data.</text>
</comment>
<dbReference type="PANTHER" id="PTHR11627">
    <property type="entry name" value="FRUCTOSE-BISPHOSPHATE ALDOLASE"/>
    <property type="match status" value="1"/>
</dbReference>
<dbReference type="Gene3D" id="3.20.20.70">
    <property type="entry name" value="Aldolase class I"/>
    <property type="match status" value="1"/>
</dbReference>
<gene>
    <name evidence="9" type="ORF">C8N28_2421</name>
</gene>
<dbReference type="AlphaFoldDB" id="A0A4R1LNQ1"/>
<keyword evidence="10" id="KW-1185">Reference proteome</keyword>
<proteinExistence type="inferred from homology"/>
<comment type="similarity">
    <text evidence="3">Belongs to the class I fructose-bisphosphate aldolase family.</text>
</comment>
<dbReference type="UniPathway" id="UPA00109">
    <property type="reaction ID" value="UER00183"/>
</dbReference>
<dbReference type="InterPro" id="IPR000741">
    <property type="entry name" value="FBA_I"/>
</dbReference>
<comment type="catalytic activity">
    <reaction evidence="1">
        <text>beta-D-fructose 1,6-bisphosphate = D-glyceraldehyde 3-phosphate + dihydroxyacetone phosphate</text>
        <dbReference type="Rhea" id="RHEA:14729"/>
        <dbReference type="ChEBI" id="CHEBI:32966"/>
        <dbReference type="ChEBI" id="CHEBI:57642"/>
        <dbReference type="ChEBI" id="CHEBI:59776"/>
        <dbReference type="EC" id="4.1.2.13"/>
    </reaction>
</comment>
<evidence type="ECO:0000256" key="8">
    <source>
        <dbReference type="ARBA" id="ARBA00072515"/>
    </source>
</evidence>
<dbReference type="InterPro" id="IPR013785">
    <property type="entry name" value="Aldolase_TIM"/>
</dbReference>
<evidence type="ECO:0000256" key="1">
    <source>
        <dbReference type="ARBA" id="ARBA00000441"/>
    </source>
</evidence>
<evidence type="ECO:0000256" key="4">
    <source>
        <dbReference type="ARBA" id="ARBA00013068"/>
    </source>
</evidence>
<reference evidence="9 10" key="1">
    <citation type="submission" date="2019-03" db="EMBL/GenBank/DDBJ databases">
        <title>Genomic Encyclopedia of Archaeal and Bacterial Type Strains, Phase II (KMG-II): from individual species to whole genera.</title>
        <authorList>
            <person name="Goeker M."/>
        </authorList>
    </citation>
    <scope>NUCLEOTIDE SEQUENCE [LARGE SCALE GENOMIC DNA]</scope>
    <source>
        <strain evidence="9 10">DSM 22554</strain>
    </source>
</reference>
<keyword evidence="6" id="KW-0456">Lyase</keyword>
<accession>A0A4R1LNQ1</accession>